<keyword evidence="1" id="KW-0175">Coiled coil</keyword>
<dbReference type="EMBL" id="PGOL01001344">
    <property type="protein sequence ID" value="PKI58752.1"/>
    <property type="molecule type" value="Genomic_DNA"/>
</dbReference>
<gene>
    <name evidence="2" type="ORF">CRG98_020859</name>
</gene>
<feature type="coiled-coil region" evidence="1">
    <location>
        <begin position="357"/>
        <end position="391"/>
    </location>
</feature>
<comment type="caution">
    <text evidence="2">The sequence shown here is derived from an EMBL/GenBank/DDBJ whole genome shotgun (WGS) entry which is preliminary data.</text>
</comment>
<keyword evidence="3" id="KW-1185">Reference proteome</keyword>
<evidence type="ECO:0008006" key="4">
    <source>
        <dbReference type="Google" id="ProtNLM"/>
    </source>
</evidence>
<evidence type="ECO:0000256" key="1">
    <source>
        <dbReference type="SAM" id="Coils"/>
    </source>
</evidence>
<accession>A0A2I0JR49</accession>
<dbReference type="Proteomes" id="UP000233551">
    <property type="component" value="Unassembled WGS sequence"/>
</dbReference>
<organism evidence="2 3">
    <name type="scientific">Punica granatum</name>
    <name type="common">Pomegranate</name>
    <dbReference type="NCBI Taxonomy" id="22663"/>
    <lineage>
        <taxon>Eukaryota</taxon>
        <taxon>Viridiplantae</taxon>
        <taxon>Streptophyta</taxon>
        <taxon>Embryophyta</taxon>
        <taxon>Tracheophyta</taxon>
        <taxon>Spermatophyta</taxon>
        <taxon>Magnoliopsida</taxon>
        <taxon>eudicotyledons</taxon>
        <taxon>Gunneridae</taxon>
        <taxon>Pentapetalae</taxon>
        <taxon>rosids</taxon>
        <taxon>malvids</taxon>
        <taxon>Myrtales</taxon>
        <taxon>Lythraceae</taxon>
        <taxon>Punica</taxon>
    </lineage>
</organism>
<dbReference type="AlphaFoldDB" id="A0A2I0JR49"/>
<name>A0A2I0JR49_PUNGR</name>
<reference evidence="2 3" key="1">
    <citation type="submission" date="2017-11" db="EMBL/GenBank/DDBJ databases">
        <title>De-novo sequencing of pomegranate (Punica granatum L.) genome.</title>
        <authorList>
            <person name="Akparov Z."/>
            <person name="Amiraslanov A."/>
            <person name="Hajiyeva S."/>
            <person name="Abbasov M."/>
            <person name="Kaur K."/>
            <person name="Hamwieh A."/>
            <person name="Solovyev V."/>
            <person name="Salamov A."/>
            <person name="Braich B."/>
            <person name="Kosarev P."/>
            <person name="Mahmoud A."/>
            <person name="Hajiyev E."/>
            <person name="Babayeva S."/>
            <person name="Izzatullayeva V."/>
            <person name="Mammadov A."/>
            <person name="Mammadov A."/>
            <person name="Sharifova S."/>
            <person name="Ojaghi J."/>
            <person name="Eynullazada K."/>
            <person name="Bayramov B."/>
            <person name="Abdulazimova A."/>
            <person name="Shahmuradov I."/>
        </authorList>
    </citation>
    <scope>NUCLEOTIDE SEQUENCE [LARGE SCALE GENOMIC DNA]</scope>
    <source>
        <strain evidence="3">cv. AG2017</strain>
        <tissue evidence="2">Leaf</tissue>
    </source>
</reference>
<sequence>MTLIQRPTPITQGIFVPNPFAVIRSQLSTLLGIPVQEVHQELHQGWDHGVRIAWLSDWTLLRALTPSTGSYQRDACHGFLLLIFGTLLFPYAPNLIDGAIAQVILQVVGVREVRSGRMRGSPHLLQVWLLAHIRPFCSSHPFSYIANERSLIECLVPVFPPPERSFSEWRHFWCELTPARFLWVARWNPGGPMITGCPGIVGVPLLSHLGSTLIFPGRVIRQLGGLQDVPAEADRLPYHIQWADSTSTAPARFLQIREIHRQRDASTIQRLYFPEHPIDEERALSATSAYMAQFYSQGPTSPQWPQTVPIPRAEPAVAPEAESSTHAAMCAELHSIREERDRLRCELVDSHAEVADYRELQTELARARARITALDREIARLSAALDRARAREHGVPHP</sequence>
<evidence type="ECO:0000313" key="3">
    <source>
        <dbReference type="Proteomes" id="UP000233551"/>
    </source>
</evidence>
<proteinExistence type="predicted"/>
<protein>
    <recommendedName>
        <fullName evidence="4">Aminotransferase-like plant mobile domain-containing protein</fullName>
    </recommendedName>
</protein>
<evidence type="ECO:0000313" key="2">
    <source>
        <dbReference type="EMBL" id="PKI58752.1"/>
    </source>
</evidence>